<dbReference type="CDD" id="cd01650">
    <property type="entry name" value="RT_nLTR_like"/>
    <property type="match status" value="1"/>
</dbReference>
<dbReference type="SUPFAM" id="SSF56672">
    <property type="entry name" value="DNA/RNA polymerases"/>
    <property type="match status" value="1"/>
</dbReference>
<dbReference type="Pfam" id="PF00078">
    <property type="entry name" value="RVT_1"/>
    <property type="match status" value="1"/>
</dbReference>
<keyword evidence="2" id="KW-1185">Reference proteome</keyword>
<name>A0A7D9JFL7_PARCT</name>
<gene>
    <name evidence="1" type="ORF">PACLA_8A065653</name>
</gene>
<dbReference type="EMBL" id="CACRXK020015415">
    <property type="protein sequence ID" value="CAB4028339.1"/>
    <property type="molecule type" value="Genomic_DNA"/>
</dbReference>
<proteinExistence type="predicted"/>
<dbReference type="PANTHER" id="PTHR33332">
    <property type="entry name" value="REVERSE TRANSCRIPTASE DOMAIN-CONTAINING PROTEIN"/>
    <property type="match status" value="1"/>
</dbReference>
<accession>A0A7D9JFL7</accession>
<dbReference type="Proteomes" id="UP001152795">
    <property type="component" value="Unassembled WGS sequence"/>
</dbReference>
<dbReference type="InterPro" id="IPR043502">
    <property type="entry name" value="DNA/RNA_pol_sf"/>
</dbReference>
<dbReference type="OrthoDB" id="2717295at2759"/>
<evidence type="ECO:0000313" key="1">
    <source>
        <dbReference type="EMBL" id="CAB4028339.1"/>
    </source>
</evidence>
<dbReference type="PROSITE" id="PS50878">
    <property type="entry name" value="RT_POL"/>
    <property type="match status" value="1"/>
</dbReference>
<comment type="caution">
    <text evidence="1">The sequence shown here is derived from an EMBL/GenBank/DDBJ whole genome shotgun (WGS) entry which is preliminary data.</text>
</comment>
<dbReference type="AlphaFoldDB" id="A0A7D9JFL7"/>
<evidence type="ECO:0000313" key="2">
    <source>
        <dbReference type="Proteomes" id="UP001152795"/>
    </source>
</evidence>
<protein>
    <submittedName>
        <fullName evidence="1">Uncharacterized protein</fullName>
    </submittedName>
</protein>
<sequence length="209" mass="23388">MTRFKLVSHTKVVKLLNGLSNSKATGLDKISGKILKTAAPTIALSLTHIFNHAIITNCFPYEWKAARLLPLHKKGPRDLPENYRPISILPAISKVMERIMYDQIYEYLNDNSILSEHQFGFRKSHSTASALLDCTNSCALTMIQSYLSDRKQKCQLGDVMSSERHVTCGIPQGSILGPLLFLLYINDLPECLHEAAPWLFADDTNLTVA</sequence>
<organism evidence="1 2">
    <name type="scientific">Paramuricea clavata</name>
    <name type="common">Red gorgonian</name>
    <name type="synonym">Violescent sea-whip</name>
    <dbReference type="NCBI Taxonomy" id="317549"/>
    <lineage>
        <taxon>Eukaryota</taxon>
        <taxon>Metazoa</taxon>
        <taxon>Cnidaria</taxon>
        <taxon>Anthozoa</taxon>
        <taxon>Octocorallia</taxon>
        <taxon>Malacalcyonacea</taxon>
        <taxon>Plexauridae</taxon>
        <taxon>Paramuricea</taxon>
    </lineage>
</organism>
<dbReference type="InterPro" id="IPR000477">
    <property type="entry name" value="RT_dom"/>
</dbReference>
<reference evidence="1" key="1">
    <citation type="submission" date="2020-04" db="EMBL/GenBank/DDBJ databases">
        <authorList>
            <person name="Alioto T."/>
            <person name="Alioto T."/>
            <person name="Gomez Garrido J."/>
        </authorList>
    </citation>
    <scope>NUCLEOTIDE SEQUENCE</scope>
    <source>
        <strain evidence="1">A484AB</strain>
    </source>
</reference>
<feature type="non-terminal residue" evidence="1">
    <location>
        <position position="209"/>
    </location>
</feature>